<dbReference type="SUPFAM" id="SSF81296">
    <property type="entry name" value="E set domains"/>
    <property type="match status" value="1"/>
</dbReference>
<feature type="region of interest" description="Disordered" evidence="7">
    <location>
        <begin position="1"/>
        <end position="91"/>
    </location>
</feature>
<evidence type="ECO:0000256" key="1">
    <source>
        <dbReference type="ARBA" id="ARBA00000826"/>
    </source>
</evidence>
<dbReference type="Gene3D" id="3.20.20.80">
    <property type="entry name" value="Glycosidases"/>
    <property type="match status" value="1"/>
</dbReference>
<organism evidence="9 10">
    <name type="scientific">Archangium violaceum Cb vi76</name>
    <dbReference type="NCBI Taxonomy" id="1406225"/>
    <lineage>
        <taxon>Bacteria</taxon>
        <taxon>Pseudomonadati</taxon>
        <taxon>Myxococcota</taxon>
        <taxon>Myxococcia</taxon>
        <taxon>Myxococcales</taxon>
        <taxon>Cystobacterineae</taxon>
        <taxon>Archangiaceae</taxon>
        <taxon>Archangium</taxon>
    </lineage>
</organism>
<feature type="compositionally biased region" description="Polar residues" evidence="7">
    <location>
        <begin position="1"/>
        <end position="10"/>
    </location>
</feature>
<protein>
    <recommendedName>
        <fullName evidence="4">1,4-alpha-glucan branching enzyme</fullName>
        <ecNumber evidence="4">2.4.1.18</ecNumber>
    </recommendedName>
</protein>
<dbReference type="InterPro" id="IPR017853">
    <property type="entry name" value="GH"/>
</dbReference>
<reference evidence="9 10" key="1">
    <citation type="submission" date="2014-07" db="EMBL/GenBank/DDBJ databases">
        <title>Draft Genome Sequence of Gephyronic Acid Producer, Cystobacter violaceus Strain Cb vi76.</title>
        <authorList>
            <person name="Stevens D.C."/>
            <person name="Young J."/>
            <person name="Carmichael R."/>
            <person name="Tan J."/>
            <person name="Taylor R.E."/>
        </authorList>
    </citation>
    <scope>NUCLEOTIDE SEQUENCE [LARGE SCALE GENOMIC DNA]</scope>
    <source>
        <strain evidence="9 10">Cb vi76</strain>
    </source>
</reference>
<accession>A0A084SWQ7</accession>
<dbReference type="InterPro" id="IPR004193">
    <property type="entry name" value="Glyco_hydro_13_N"/>
</dbReference>
<dbReference type="PANTHER" id="PTHR43651:SF11">
    <property type="entry name" value="MALTO-OLIGOSYLTREHALOSE TREHALOHYDROLASE"/>
    <property type="match status" value="1"/>
</dbReference>
<dbReference type="RefSeq" id="WP_043393965.1">
    <property type="nucleotide sequence ID" value="NZ_JPMI01000077.1"/>
</dbReference>
<evidence type="ECO:0000256" key="5">
    <source>
        <dbReference type="ARBA" id="ARBA00022679"/>
    </source>
</evidence>
<dbReference type="SMART" id="SM00642">
    <property type="entry name" value="Aamy"/>
    <property type="match status" value="1"/>
</dbReference>
<dbReference type="GO" id="GO:0004553">
    <property type="term" value="F:hydrolase activity, hydrolyzing O-glycosyl compounds"/>
    <property type="evidence" value="ECO:0007669"/>
    <property type="project" value="InterPro"/>
</dbReference>
<dbReference type="Gene3D" id="2.60.40.10">
    <property type="entry name" value="Immunoglobulins"/>
    <property type="match status" value="1"/>
</dbReference>
<dbReference type="EMBL" id="JPMI01000077">
    <property type="protein sequence ID" value="KFA92892.1"/>
    <property type="molecule type" value="Genomic_DNA"/>
</dbReference>
<feature type="compositionally biased region" description="Basic and acidic residues" evidence="7">
    <location>
        <begin position="441"/>
        <end position="460"/>
    </location>
</feature>
<name>A0A084SWQ7_9BACT</name>
<evidence type="ECO:0000256" key="6">
    <source>
        <dbReference type="ARBA" id="ARBA00023277"/>
    </source>
</evidence>
<dbReference type="PANTHER" id="PTHR43651">
    <property type="entry name" value="1,4-ALPHA-GLUCAN-BRANCHING ENZYME"/>
    <property type="match status" value="1"/>
</dbReference>
<dbReference type="InterPro" id="IPR013780">
    <property type="entry name" value="Glyco_hydro_b"/>
</dbReference>
<dbReference type="GO" id="GO:0003844">
    <property type="term" value="F:1,4-alpha-glucan branching enzyme activity"/>
    <property type="evidence" value="ECO:0007669"/>
    <property type="project" value="UniProtKB-EC"/>
</dbReference>
<feature type="domain" description="Glycosyl hydrolase family 13 catalytic" evidence="8">
    <location>
        <begin position="510"/>
        <end position="893"/>
    </location>
</feature>
<feature type="compositionally biased region" description="Basic and acidic residues" evidence="7">
    <location>
        <begin position="51"/>
        <end position="60"/>
    </location>
</feature>
<dbReference type="AlphaFoldDB" id="A0A084SWQ7"/>
<sequence>MSTSKINQPPKSAVPSAKNEASSTSSREVREETAAVVPEKAGQKPPAAGPKARDAFETKSRTGSAQGKGSTFETAVRPAAARGANSTFEPTSAGAAMNVAGTRAAGVVGATTQAVGAPVKRSVTLVYDAGPHADLTNLQVKGSWDAAGRYSAQWNERTIPMKPLGDGKWAATVEVLDDGQPHDWEWGVLADGPTGKGSWAVMGEGNLKLDVKKGTSTYAPTTYHEMGSRKSGEDATFKFWAGNAKSVQVKVTDAEGWEQRIPMERGEDGNWSASVKGGWKDLVGKSYVYEVVDSEGVTSERPDPYAREMMGEQRGLSRMYLDAKTGKEVNRYAGDSVELMRFDVDDEEDAHSAYLVLKDASGRQLSRDELLARLGNFDATLVDKLHDGKFNDLWSKNVEADGRIRMTNQDGAWATLVNDPKKLAGLQYEFQVYEKDAKGNLRLRDDGNGDGKLSAGERLKSPNNDPWSNVITEASGVTFRGSVITEPTTHAWKNDNAPREKDPSKWVVYQLHVGSFLGEGKNADRSTLEDLTARLDYFKKLGVNTLELLPVNEVEGNRNWGYLGVNSLAVESSFGFEDADGKWVSGTEALKRFIDEAHGRGMNVVSDVVYNHVHGDYNGMWGLGGQDNPFFNWSEDPGKFEQRDTPWGAVPAYSNPKVKQFFVDHAVAQVQELHFDGLRFDFTEPIKGVGGKDGWEMLREINRQVHFFNPDVWTVAEQFDYDPSITKPAQKDGTGGGFDAQWYTEFQHRLVNDNSKPGLIQAAARGLKTDMDAFMSMLTGPRGLDGWKKALTIISNHDEVGNAQRTMNTAEGDKPTDFPEQWSRSAARFGAGLGLAGPGIPMFFQGDEFGAQNDFRWGNPSTWDSDWSWESLGKDWNWDKVKFDDTRKASYERLFALPPEARAKDGEYRGLSAEDRKVFESLAAMPAEQRTEAMLDITRRQSFRFYQDAIALRHSSPAFSADAEVNRVYTHNDDSVLAFTRKAGGEEYLVVGSLNRENLEGYTMPLPPGNWKEVLNSDAAVYGGSNFGNYGATLSGGNTKVNIPAAGYVVLKKE</sequence>
<comment type="catalytic activity">
    <reaction evidence="1">
        <text>Transfers a segment of a (1-&gt;4)-alpha-D-glucan chain to a primary hydroxy group in a similar glucan chain.</text>
        <dbReference type="EC" id="2.4.1.18"/>
    </reaction>
</comment>
<dbReference type="CDD" id="cd11325">
    <property type="entry name" value="AmyAc_GTHase"/>
    <property type="match status" value="1"/>
</dbReference>
<dbReference type="SUPFAM" id="SSF51445">
    <property type="entry name" value="(Trans)glycosidases"/>
    <property type="match status" value="1"/>
</dbReference>
<dbReference type="EC" id="2.4.1.18" evidence="4"/>
<proteinExistence type="inferred from homology"/>
<evidence type="ECO:0000256" key="2">
    <source>
        <dbReference type="ARBA" id="ARBA00002953"/>
    </source>
</evidence>
<dbReference type="GO" id="GO:0043169">
    <property type="term" value="F:cation binding"/>
    <property type="evidence" value="ECO:0007669"/>
    <property type="project" value="InterPro"/>
</dbReference>
<feature type="compositionally biased region" description="Polar residues" evidence="7">
    <location>
        <begin position="61"/>
        <end position="73"/>
    </location>
</feature>
<dbReference type="GO" id="GO:0005975">
    <property type="term" value="P:carbohydrate metabolic process"/>
    <property type="evidence" value="ECO:0007669"/>
    <property type="project" value="InterPro"/>
</dbReference>
<keyword evidence="9" id="KW-0378">Hydrolase</keyword>
<dbReference type="Pfam" id="PF02806">
    <property type="entry name" value="Alpha-amylase_C"/>
    <property type="match status" value="1"/>
</dbReference>
<feature type="compositionally biased region" description="Low complexity" evidence="7">
    <location>
        <begin position="38"/>
        <end position="50"/>
    </location>
</feature>
<evidence type="ECO:0000256" key="7">
    <source>
        <dbReference type="SAM" id="MobiDB-lite"/>
    </source>
</evidence>
<comment type="caution">
    <text evidence="9">The sequence shown here is derived from an EMBL/GenBank/DDBJ whole genome shotgun (WGS) entry which is preliminary data.</text>
</comment>
<keyword evidence="6" id="KW-0119">Carbohydrate metabolism</keyword>
<dbReference type="InterPro" id="IPR014756">
    <property type="entry name" value="Ig_E-set"/>
</dbReference>
<evidence type="ECO:0000256" key="3">
    <source>
        <dbReference type="ARBA" id="ARBA00009000"/>
    </source>
</evidence>
<evidence type="ECO:0000313" key="10">
    <source>
        <dbReference type="Proteomes" id="UP000028547"/>
    </source>
</evidence>
<dbReference type="InterPro" id="IPR006047">
    <property type="entry name" value="GH13_cat_dom"/>
</dbReference>
<dbReference type="Pfam" id="PF00128">
    <property type="entry name" value="Alpha-amylase"/>
    <property type="match status" value="1"/>
</dbReference>
<dbReference type="Pfam" id="PF02922">
    <property type="entry name" value="CBM_48"/>
    <property type="match status" value="1"/>
</dbReference>
<feature type="region of interest" description="Disordered" evidence="7">
    <location>
        <begin position="441"/>
        <end position="467"/>
    </location>
</feature>
<evidence type="ECO:0000256" key="4">
    <source>
        <dbReference type="ARBA" id="ARBA00012541"/>
    </source>
</evidence>
<dbReference type="InterPro" id="IPR013783">
    <property type="entry name" value="Ig-like_fold"/>
</dbReference>
<dbReference type="Proteomes" id="UP000028547">
    <property type="component" value="Unassembled WGS sequence"/>
</dbReference>
<dbReference type="Gene3D" id="2.60.40.1180">
    <property type="entry name" value="Golgi alpha-mannosidase II"/>
    <property type="match status" value="1"/>
</dbReference>
<evidence type="ECO:0000313" key="9">
    <source>
        <dbReference type="EMBL" id="KFA92892.1"/>
    </source>
</evidence>
<evidence type="ECO:0000259" key="8">
    <source>
        <dbReference type="SMART" id="SM00642"/>
    </source>
</evidence>
<keyword evidence="5" id="KW-0808">Transferase</keyword>
<dbReference type="SUPFAM" id="SSF51011">
    <property type="entry name" value="Glycosyl hydrolase domain"/>
    <property type="match status" value="1"/>
</dbReference>
<gene>
    <name evidence="9" type="ORF">Q664_12650</name>
</gene>
<comment type="similarity">
    <text evidence="3">Belongs to the glycosyl hydrolase 13 family. GlgB subfamily.</text>
</comment>
<dbReference type="InterPro" id="IPR006048">
    <property type="entry name" value="A-amylase/branching_C"/>
</dbReference>
<comment type="function">
    <text evidence="2">Catalyzes the formation of the alpha-1,6-glucosidic linkages in glycogen by scission of a 1,4-alpha-linked oligosaccharide from growing alpha-1,4-glucan chains and the subsequent attachment of the oligosaccharide to the alpha-1,6 position.</text>
</comment>